<comment type="similarity">
    <text evidence="1">Belongs to the 4-hydroxybenzoyl-CoA thioesterase family.</text>
</comment>
<organism evidence="3 4">
    <name type="scientific">Sphingobium cyanobacteriorum</name>
    <dbReference type="NCBI Taxonomy" id="3063954"/>
    <lineage>
        <taxon>Bacteria</taxon>
        <taxon>Pseudomonadati</taxon>
        <taxon>Pseudomonadota</taxon>
        <taxon>Alphaproteobacteria</taxon>
        <taxon>Sphingomonadales</taxon>
        <taxon>Sphingomonadaceae</taxon>
        <taxon>Sphingobium</taxon>
    </lineage>
</organism>
<accession>A0ABT8ZTB9</accession>
<gene>
    <name evidence="3" type="ORF">Q4610_16815</name>
</gene>
<dbReference type="GO" id="GO:0016787">
    <property type="term" value="F:hydrolase activity"/>
    <property type="evidence" value="ECO:0007669"/>
    <property type="project" value="UniProtKB-KW"/>
</dbReference>
<dbReference type="PANTHER" id="PTHR31793:SF27">
    <property type="entry name" value="NOVEL THIOESTERASE SUPERFAMILY DOMAIN AND SAPOSIN A-TYPE DOMAIN CONTAINING PROTEIN (0610012H03RIK)"/>
    <property type="match status" value="1"/>
</dbReference>
<keyword evidence="4" id="KW-1185">Reference proteome</keyword>
<comment type="caution">
    <text evidence="3">The sequence shown here is derived from an EMBL/GenBank/DDBJ whole genome shotgun (WGS) entry which is preliminary data.</text>
</comment>
<dbReference type="Gene3D" id="3.10.129.10">
    <property type="entry name" value="Hotdog Thioesterase"/>
    <property type="match status" value="1"/>
</dbReference>
<dbReference type="InterPro" id="IPR050563">
    <property type="entry name" value="4-hydroxybenzoyl-CoA_TE"/>
</dbReference>
<evidence type="ECO:0000256" key="1">
    <source>
        <dbReference type="ARBA" id="ARBA00005953"/>
    </source>
</evidence>
<reference evidence="3" key="1">
    <citation type="submission" date="2023-07" db="EMBL/GenBank/DDBJ databases">
        <title>Bacterial whole genome sequence for Sphingobium sp. HBC34.</title>
        <authorList>
            <person name="Le V."/>
            <person name="Ko S.-R."/>
            <person name="Ahn C.-Y."/>
            <person name="Oh H.-M."/>
        </authorList>
    </citation>
    <scope>NUCLEOTIDE SEQUENCE</scope>
    <source>
        <strain evidence="3">HBC34</strain>
    </source>
</reference>
<evidence type="ECO:0000256" key="2">
    <source>
        <dbReference type="ARBA" id="ARBA00022801"/>
    </source>
</evidence>
<dbReference type="CDD" id="cd00586">
    <property type="entry name" value="4HBT"/>
    <property type="match status" value="1"/>
</dbReference>
<protein>
    <submittedName>
        <fullName evidence="3">Thioesterase family protein</fullName>
        <ecNumber evidence="3">3.1.2.-</ecNumber>
    </submittedName>
</protein>
<dbReference type="PANTHER" id="PTHR31793">
    <property type="entry name" value="4-HYDROXYBENZOYL-COA THIOESTERASE FAMILY MEMBER"/>
    <property type="match status" value="1"/>
</dbReference>
<sequence length="147" mass="16658">MSDRKTETRDDYRYSLSIPVRWMDCDAYGHVNNVIYYAMMDQVVTVYILETGVIAMGTSPSIGLCVSSACDFHQSIAFPEIVDARLRIGRLGNKSVRYEIGLFRPGEEHPAGTGHFVHVYVDRQTRRPVSLTSDQRQALTPLLMEEV</sequence>
<dbReference type="RefSeq" id="WP_304537130.1">
    <property type="nucleotide sequence ID" value="NZ_JAUQOM010000010.1"/>
</dbReference>
<name>A0ABT8ZTB9_9SPHN</name>
<keyword evidence="2 3" id="KW-0378">Hydrolase</keyword>
<dbReference type="InterPro" id="IPR029069">
    <property type="entry name" value="HotDog_dom_sf"/>
</dbReference>
<evidence type="ECO:0000313" key="4">
    <source>
        <dbReference type="Proteomes" id="UP001176471"/>
    </source>
</evidence>
<dbReference type="EMBL" id="JAUQOM010000010">
    <property type="protein sequence ID" value="MDO7836711.1"/>
    <property type="molecule type" value="Genomic_DNA"/>
</dbReference>
<dbReference type="Pfam" id="PF13279">
    <property type="entry name" value="4HBT_2"/>
    <property type="match status" value="1"/>
</dbReference>
<dbReference type="Proteomes" id="UP001176471">
    <property type="component" value="Unassembled WGS sequence"/>
</dbReference>
<proteinExistence type="inferred from homology"/>
<dbReference type="EC" id="3.1.2.-" evidence="3"/>
<evidence type="ECO:0000313" key="3">
    <source>
        <dbReference type="EMBL" id="MDO7836711.1"/>
    </source>
</evidence>
<dbReference type="SUPFAM" id="SSF54637">
    <property type="entry name" value="Thioesterase/thiol ester dehydrase-isomerase"/>
    <property type="match status" value="1"/>
</dbReference>